<organism evidence="1 2">
    <name type="scientific">Streptococcus mitis 13/39</name>
    <dbReference type="NCBI Taxonomy" id="1239793"/>
    <lineage>
        <taxon>Bacteria</taxon>
        <taxon>Bacillati</taxon>
        <taxon>Bacillota</taxon>
        <taxon>Bacilli</taxon>
        <taxon>Lactobacillales</taxon>
        <taxon>Streptococcaceae</taxon>
        <taxon>Streptococcus</taxon>
        <taxon>Streptococcus mitis group</taxon>
    </lineage>
</organism>
<dbReference type="PATRIC" id="fig|1239793.3.peg.2048"/>
<dbReference type="AlphaFoldDB" id="R0M966"/>
<dbReference type="Proteomes" id="UP000013315">
    <property type="component" value="Unassembled WGS sequence"/>
</dbReference>
<reference evidence="1 2" key="1">
    <citation type="submission" date="2013-04" db="EMBL/GenBank/DDBJ databases">
        <authorList>
            <person name="Ikryannikova L.N."/>
            <person name="Ilina E.N."/>
            <person name="Kostryukova E.S."/>
            <person name="Semashko T.A."/>
            <person name="Karpova I.Y.U."/>
            <person name="Larin A.K."/>
            <person name="Ischenko D.S."/>
            <person name="Alekseev D.G."/>
            <person name="Klimova E.A."/>
            <person name="Filimonova A.V."/>
            <person name="Savinova T.A."/>
            <person name="Filimonova O.Y.U."/>
            <person name="Dubovickaya V.A."/>
            <person name="Sidorenko S.V."/>
            <person name="Govorun V.M."/>
        </authorList>
    </citation>
    <scope>NUCLEOTIDE SEQUENCE [LARGE SCALE GENOMIC DNA]</scope>
    <source>
        <strain evidence="1 2">13/39</strain>
    </source>
</reference>
<comment type="caution">
    <text evidence="1">The sequence shown here is derived from an EMBL/GenBank/DDBJ whole genome shotgun (WGS) entry which is preliminary data.</text>
</comment>
<evidence type="ECO:0000313" key="2">
    <source>
        <dbReference type="Proteomes" id="UP000013315"/>
    </source>
</evidence>
<accession>R0M966</accession>
<dbReference type="EMBL" id="AQTU01000063">
    <property type="protein sequence ID" value="EOB30757.1"/>
    <property type="molecule type" value="Genomic_DNA"/>
</dbReference>
<proteinExistence type="predicted"/>
<evidence type="ECO:0000313" key="1">
    <source>
        <dbReference type="EMBL" id="EOB30757.1"/>
    </source>
</evidence>
<gene>
    <name evidence="1" type="ORF">D065_10587</name>
</gene>
<name>R0M966_STRMT</name>
<protein>
    <submittedName>
        <fullName evidence="1">Uncharacterized protein</fullName>
    </submittedName>
</protein>
<sequence length="53" mass="5940">MLDLYQEQFNELYQLMTSYTSLLGTDIALMSATGKELARTDTVLGQTMFSGLQ</sequence>